<keyword evidence="1" id="KW-0732">Signal</keyword>
<evidence type="ECO:0000313" key="3">
    <source>
        <dbReference type="Proteomes" id="UP001248581"/>
    </source>
</evidence>
<proteinExistence type="predicted"/>
<dbReference type="InterPro" id="IPR035940">
    <property type="entry name" value="CAP_sf"/>
</dbReference>
<feature type="signal peptide" evidence="1">
    <location>
        <begin position="1"/>
        <end position="19"/>
    </location>
</feature>
<dbReference type="EMBL" id="CP134146">
    <property type="protein sequence ID" value="WNC68652.1"/>
    <property type="molecule type" value="Genomic_DNA"/>
</dbReference>
<dbReference type="Gene3D" id="3.40.33.10">
    <property type="entry name" value="CAP"/>
    <property type="match status" value="1"/>
</dbReference>
<accession>A0ABY9TIS1</accession>
<evidence type="ECO:0000313" key="2">
    <source>
        <dbReference type="EMBL" id="WNC68652.1"/>
    </source>
</evidence>
<dbReference type="Proteomes" id="UP001248581">
    <property type="component" value="Chromosome"/>
</dbReference>
<gene>
    <name evidence="2" type="ORF">RI845_00545</name>
</gene>
<sequence>MAKLYFIITLLMLPIFTFANESVECGNNKQALALVKLIKADKEQQRTNIRCNSILTKAAVAKAEKMAEFGLVVHNLGGSPNSFLREANYVLPSYYGSDFDSNQVEAVAGGYSNSTEVWKAFKNSKAHRSHLLGEHKFYKEQDEIGVAFIKNRESPHVEYWVVYLTKGNQANQSISDKFSDIPNKSLYILQQAKKEITQ</sequence>
<dbReference type="RefSeq" id="WP_348387806.1">
    <property type="nucleotide sequence ID" value="NZ_CP134146.1"/>
</dbReference>
<keyword evidence="3" id="KW-1185">Reference proteome</keyword>
<name>A0ABY9TIS1_9GAMM</name>
<feature type="chain" id="PRO_5046016441" evidence="1">
    <location>
        <begin position="20"/>
        <end position="198"/>
    </location>
</feature>
<organism evidence="2 3">
    <name type="scientific">Thalassotalea nanhaiensis</name>
    <dbReference type="NCBI Taxonomy" id="3065648"/>
    <lineage>
        <taxon>Bacteria</taxon>
        <taxon>Pseudomonadati</taxon>
        <taxon>Pseudomonadota</taxon>
        <taxon>Gammaproteobacteria</taxon>
        <taxon>Alteromonadales</taxon>
        <taxon>Colwelliaceae</taxon>
        <taxon>Thalassotalea</taxon>
    </lineage>
</organism>
<evidence type="ECO:0000256" key="1">
    <source>
        <dbReference type="SAM" id="SignalP"/>
    </source>
</evidence>
<protein>
    <submittedName>
        <fullName evidence="2">CAP domain-containing protein</fullName>
    </submittedName>
</protein>
<reference evidence="3" key="1">
    <citation type="submission" date="2023-09" db="EMBL/GenBank/DDBJ databases">
        <authorList>
            <person name="Li S."/>
            <person name="Li X."/>
            <person name="Zhang C."/>
            <person name="Zhao Z."/>
        </authorList>
    </citation>
    <scope>NUCLEOTIDE SEQUENCE [LARGE SCALE GENOMIC DNA]</scope>
    <source>
        <strain evidence="3">SQ345</strain>
    </source>
</reference>